<reference evidence="4" key="1">
    <citation type="submission" date="2021-02" db="EMBL/GenBank/DDBJ databases">
        <authorList>
            <person name="Nowell W R."/>
        </authorList>
    </citation>
    <scope>NUCLEOTIDE SEQUENCE</scope>
</reference>
<dbReference type="AlphaFoldDB" id="A0A814WXQ4"/>
<feature type="region of interest" description="Disordered" evidence="1">
    <location>
        <begin position="53"/>
        <end position="86"/>
    </location>
</feature>
<dbReference type="Proteomes" id="UP000681722">
    <property type="component" value="Unassembled WGS sequence"/>
</dbReference>
<organism evidence="4 7">
    <name type="scientific">Didymodactylos carnosus</name>
    <dbReference type="NCBI Taxonomy" id="1234261"/>
    <lineage>
        <taxon>Eukaryota</taxon>
        <taxon>Metazoa</taxon>
        <taxon>Spiralia</taxon>
        <taxon>Gnathifera</taxon>
        <taxon>Rotifera</taxon>
        <taxon>Eurotatoria</taxon>
        <taxon>Bdelloidea</taxon>
        <taxon>Philodinida</taxon>
        <taxon>Philodinidae</taxon>
        <taxon>Didymodactylos</taxon>
    </lineage>
</organism>
<dbReference type="Proteomes" id="UP000663829">
    <property type="component" value="Unassembled WGS sequence"/>
</dbReference>
<accession>A0A814WXQ4</accession>
<comment type="caution">
    <text evidence="4">The sequence shown here is derived from an EMBL/GenBank/DDBJ whole genome shotgun (WGS) entry which is preliminary data.</text>
</comment>
<feature type="compositionally biased region" description="Polar residues" evidence="1">
    <location>
        <begin position="65"/>
        <end position="75"/>
    </location>
</feature>
<dbReference type="Proteomes" id="UP000677228">
    <property type="component" value="Unassembled WGS sequence"/>
</dbReference>
<name>A0A814WXQ4_9BILA</name>
<keyword evidence="2" id="KW-0472">Membrane</keyword>
<protein>
    <submittedName>
        <fullName evidence="4">Uncharacterized protein</fullName>
    </submittedName>
</protein>
<dbReference type="EMBL" id="CAJOBC010008966">
    <property type="protein sequence ID" value="CAF3975622.1"/>
    <property type="molecule type" value="Genomic_DNA"/>
</dbReference>
<sequence>MDDDKKSIVIGLGAGLGGFFGFFILVCICWHIFCGSWCDKKPSQPAIQELQRRNIQKKKIHPEPRSTQTSNTTDSVRGASKFVSEI</sequence>
<feature type="transmembrane region" description="Helical" evidence="2">
    <location>
        <begin position="7"/>
        <end position="33"/>
    </location>
</feature>
<evidence type="ECO:0000256" key="1">
    <source>
        <dbReference type="SAM" id="MobiDB-lite"/>
    </source>
</evidence>
<dbReference type="EMBL" id="CAJNOQ010008967">
    <property type="protein sequence ID" value="CAF1211703.1"/>
    <property type="molecule type" value="Genomic_DNA"/>
</dbReference>
<keyword evidence="7" id="KW-1185">Reference proteome</keyword>
<evidence type="ECO:0000313" key="4">
    <source>
        <dbReference type="EMBL" id="CAF1211703.1"/>
    </source>
</evidence>
<dbReference type="EMBL" id="CAJOBA010012255">
    <property type="protein sequence ID" value="CAF3874330.1"/>
    <property type="molecule type" value="Genomic_DNA"/>
</dbReference>
<evidence type="ECO:0000313" key="5">
    <source>
        <dbReference type="EMBL" id="CAF3874330.1"/>
    </source>
</evidence>
<evidence type="ECO:0000256" key="2">
    <source>
        <dbReference type="SAM" id="Phobius"/>
    </source>
</evidence>
<dbReference type="EMBL" id="CAJNOK010010182">
    <property type="protein sequence ID" value="CAF1108509.1"/>
    <property type="molecule type" value="Genomic_DNA"/>
</dbReference>
<proteinExistence type="predicted"/>
<dbReference type="Proteomes" id="UP000682733">
    <property type="component" value="Unassembled WGS sequence"/>
</dbReference>
<keyword evidence="2" id="KW-0812">Transmembrane</keyword>
<gene>
    <name evidence="4" type="ORF">GPM918_LOCUS24243</name>
    <name evidence="3" type="ORF">OVA965_LOCUS19646</name>
    <name evidence="6" type="ORF">SRO942_LOCUS24240</name>
    <name evidence="5" type="ORF">TMI583_LOCUS19761</name>
</gene>
<evidence type="ECO:0000313" key="7">
    <source>
        <dbReference type="Proteomes" id="UP000663829"/>
    </source>
</evidence>
<evidence type="ECO:0000313" key="6">
    <source>
        <dbReference type="EMBL" id="CAF3975622.1"/>
    </source>
</evidence>
<keyword evidence="2" id="KW-1133">Transmembrane helix</keyword>
<evidence type="ECO:0000313" key="3">
    <source>
        <dbReference type="EMBL" id="CAF1108509.1"/>
    </source>
</evidence>